<dbReference type="Proteomes" id="UP000008827">
    <property type="component" value="Chromosome 10"/>
</dbReference>
<dbReference type="Gramene" id="KRH33089">
    <property type="protein sequence ID" value="KRH33089"/>
    <property type="gene ID" value="GLYMA_10G098800"/>
</dbReference>
<evidence type="ECO:0000313" key="4">
    <source>
        <dbReference type="Proteomes" id="UP000008827"/>
    </source>
</evidence>
<protein>
    <submittedName>
        <fullName evidence="2 3">Uncharacterized protein</fullName>
    </submittedName>
</protein>
<dbReference type="InParanoid" id="A0A0R0HRI2"/>
<dbReference type="AlphaFoldDB" id="A0A0R0HRI2"/>
<dbReference type="EMBL" id="CM000843">
    <property type="protein sequence ID" value="KRH33089.1"/>
    <property type="molecule type" value="Genomic_DNA"/>
</dbReference>
<organism evidence="2">
    <name type="scientific">Glycine max</name>
    <name type="common">Soybean</name>
    <name type="synonym">Glycine hispida</name>
    <dbReference type="NCBI Taxonomy" id="3847"/>
    <lineage>
        <taxon>Eukaryota</taxon>
        <taxon>Viridiplantae</taxon>
        <taxon>Streptophyta</taxon>
        <taxon>Embryophyta</taxon>
        <taxon>Tracheophyta</taxon>
        <taxon>Spermatophyta</taxon>
        <taxon>Magnoliopsida</taxon>
        <taxon>eudicotyledons</taxon>
        <taxon>Gunneridae</taxon>
        <taxon>Pentapetalae</taxon>
        <taxon>rosids</taxon>
        <taxon>fabids</taxon>
        <taxon>Fabales</taxon>
        <taxon>Fabaceae</taxon>
        <taxon>Papilionoideae</taxon>
        <taxon>50 kb inversion clade</taxon>
        <taxon>NPAAA clade</taxon>
        <taxon>indigoferoid/millettioid clade</taxon>
        <taxon>Phaseoleae</taxon>
        <taxon>Glycine</taxon>
        <taxon>Glycine subgen. Soja</taxon>
    </lineage>
</organism>
<feature type="region of interest" description="Disordered" evidence="1">
    <location>
        <begin position="1"/>
        <end position="29"/>
    </location>
</feature>
<gene>
    <name evidence="2" type="ORF">GLYMA_10G098800</name>
</gene>
<evidence type="ECO:0000313" key="2">
    <source>
        <dbReference type="EMBL" id="KRH33089.1"/>
    </source>
</evidence>
<name>A0A0R0HRI2_SOYBN</name>
<reference evidence="2" key="3">
    <citation type="submission" date="2018-07" db="EMBL/GenBank/DDBJ databases">
        <title>WGS assembly of Glycine max.</title>
        <authorList>
            <person name="Schmutz J."/>
            <person name="Cannon S."/>
            <person name="Schlueter J."/>
            <person name="Ma J."/>
            <person name="Mitros T."/>
            <person name="Nelson W."/>
            <person name="Hyten D."/>
            <person name="Song Q."/>
            <person name="Thelen J."/>
            <person name="Cheng J."/>
            <person name="Xu D."/>
            <person name="Hellsten U."/>
            <person name="May G."/>
            <person name="Yu Y."/>
            <person name="Sakurai T."/>
            <person name="Umezawa T."/>
            <person name="Bhattacharyya M."/>
            <person name="Sandhu D."/>
            <person name="Valliyodan B."/>
            <person name="Lindquist E."/>
            <person name="Peto M."/>
            <person name="Grant D."/>
            <person name="Shu S."/>
            <person name="Goodstein D."/>
            <person name="Barry K."/>
            <person name="Futrell-Griggs M."/>
            <person name="Abernathy B."/>
            <person name="Du J."/>
            <person name="Tian Z."/>
            <person name="Zhu L."/>
            <person name="Gill N."/>
            <person name="Joshi T."/>
            <person name="Libault M."/>
            <person name="Sethuraman A."/>
            <person name="Zhang X."/>
            <person name="Shinozaki K."/>
            <person name="Nguyen H."/>
            <person name="Wing R."/>
            <person name="Cregan P."/>
            <person name="Specht J."/>
            <person name="Grimwood J."/>
            <person name="Rokhsar D."/>
            <person name="Stacey G."/>
            <person name="Shoemaker R."/>
            <person name="Jackson S."/>
        </authorList>
    </citation>
    <scope>NUCLEOTIDE SEQUENCE</scope>
    <source>
        <tissue evidence="2">Callus</tissue>
    </source>
</reference>
<proteinExistence type="predicted"/>
<dbReference type="EnsemblPlants" id="KRH33089">
    <property type="protein sequence ID" value="KRH33089"/>
    <property type="gene ID" value="GLYMA_10G098800"/>
</dbReference>
<reference evidence="3" key="2">
    <citation type="submission" date="2018-02" db="UniProtKB">
        <authorList>
            <consortium name="EnsemblPlants"/>
        </authorList>
    </citation>
    <scope>IDENTIFICATION</scope>
    <source>
        <strain evidence="3">Williams 82</strain>
    </source>
</reference>
<keyword evidence="4" id="KW-1185">Reference proteome</keyword>
<reference evidence="2 3" key="1">
    <citation type="journal article" date="2010" name="Nature">
        <title>Genome sequence of the palaeopolyploid soybean.</title>
        <authorList>
            <person name="Schmutz J."/>
            <person name="Cannon S.B."/>
            <person name="Schlueter J."/>
            <person name="Ma J."/>
            <person name="Mitros T."/>
            <person name="Nelson W."/>
            <person name="Hyten D.L."/>
            <person name="Song Q."/>
            <person name="Thelen J.J."/>
            <person name="Cheng J."/>
            <person name="Xu D."/>
            <person name="Hellsten U."/>
            <person name="May G.D."/>
            <person name="Yu Y."/>
            <person name="Sakurai T."/>
            <person name="Umezawa T."/>
            <person name="Bhattacharyya M.K."/>
            <person name="Sandhu D."/>
            <person name="Valliyodan B."/>
            <person name="Lindquist E."/>
            <person name="Peto M."/>
            <person name="Grant D."/>
            <person name="Shu S."/>
            <person name="Goodstein D."/>
            <person name="Barry K."/>
            <person name="Futrell-Griggs M."/>
            <person name="Abernathy B."/>
            <person name="Du J."/>
            <person name="Tian Z."/>
            <person name="Zhu L."/>
            <person name="Gill N."/>
            <person name="Joshi T."/>
            <person name="Libault M."/>
            <person name="Sethuraman A."/>
            <person name="Zhang X.-C."/>
            <person name="Shinozaki K."/>
            <person name="Nguyen H.T."/>
            <person name="Wing R.A."/>
            <person name="Cregan P."/>
            <person name="Specht J."/>
            <person name="Grimwood J."/>
            <person name="Rokhsar D."/>
            <person name="Stacey G."/>
            <person name="Shoemaker R.C."/>
            <person name="Jackson S.A."/>
        </authorList>
    </citation>
    <scope>NUCLEOTIDE SEQUENCE [LARGE SCALE GENOMIC DNA]</scope>
    <source>
        <strain evidence="3">cv. Williams 82</strain>
        <tissue evidence="2">Callus</tissue>
    </source>
</reference>
<accession>A0A0R0HRI2</accession>
<sequence>MTGLGKRCIRASHLLSPPKGGKELGWNASQRAPRLTLSSKLEGSPPLGTALSKQHSSNFVFIQHSHQPVSRHRVSR</sequence>
<evidence type="ECO:0000313" key="3">
    <source>
        <dbReference type="EnsemblPlants" id="KRH33089"/>
    </source>
</evidence>
<evidence type="ECO:0000256" key="1">
    <source>
        <dbReference type="SAM" id="MobiDB-lite"/>
    </source>
</evidence>